<gene>
    <name evidence="3" type="ORF">HYN86_14460</name>
</gene>
<evidence type="ECO:0000313" key="4">
    <source>
        <dbReference type="Proteomes" id="UP000251561"/>
    </source>
</evidence>
<evidence type="ECO:0000313" key="3">
    <source>
        <dbReference type="EMBL" id="AXB57733.1"/>
    </source>
</evidence>
<dbReference type="KEGG" id="ffl:HYN86_14460"/>
<dbReference type="AlphaFoldDB" id="A0A344LUZ1"/>
<dbReference type="GO" id="GO:0006508">
    <property type="term" value="P:proteolysis"/>
    <property type="evidence" value="ECO:0007669"/>
    <property type="project" value="InterPro"/>
</dbReference>
<accession>A0A344LUZ1</accession>
<feature type="domain" description="Peptidase S9 prolyl oligopeptidase catalytic" evidence="2">
    <location>
        <begin position="707"/>
        <end position="878"/>
    </location>
</feature>
<dbReference type="OrthoDB" id="9812921at2"/>
<protein>
    <recommendedName>
        <fullName evidence="2">Peptidase S9 prolyl oligopeptidase catalytic domain-containing protein</fullName>
    </recommendedName>
</protein>
<dbReference type="RefSeq" id="WP_113678677.1">
    <property type="nucleotide sequence ID" value="NZ_CP030261.1"/>
</dbReference>
<dbReference type="InterPro" id="IPR029058">
    <property type="entry name" value="AB_hydrolase_fold"/>
</dbReference>
<dbReference type="PANTHER" id="PTHR42776">
    <property type="entry name" value="SERINE PEPTIDASE S9 FAMILY MEMBER"/>
    <property type="match status" value="1"/>
</dbReference>
<name>A0A344LUZ1_9FLAO</name>
<dbReference type="GO" id="GO:0004252">
    <property type="term" value="F:serine-type endopeptidase activity"/>
    <property type="evidence" value="ECO:0007669"/>
    <property type="project" value="TreeGrafter"/>
</dbReference>
<organism evidence="3 4">
    <name type="scientific">Flavobacterium fluviale</name>
    <dbReference type="NCBI Taxonomy" id="2249356"/>
    <lineage>
        <taxon>Bacteria</taxon>
        <taxon>Pseudomonadati</taxon>
        <taxon>Bacteroidota</taxon>
        <taxon>Flavobacteriia</taxon>
        <taxon>Flavobacteriales</taxon>
        <taxon>Flavobacteriaceae</taxon>
        <taxon>Flavobacterium</taxon>
    </lineage>
</organism>
<dbReference type="Pfam" id="PF00326">
    <property type="entry name" value="Peptidase_S9"/>
    <property type="match status" value="1"/>
</dbReference>
<dbReference type="SUPFAM" id="SSF82171">
    <property type="entry name" value="DPP6 N-terminal domain-like"/>
    <property type="match status" value="1"/>
</dbReference>
<evidence type="ECO:0000259" key="2">
    <source>
        <dbReference type="Pfam" id="PF00326"/>
    </source>
</evidence>
<dbReference type="SUPFAM" id="SSF53474">
    <property type="entry name" value="alpha/beta-Hydrolases"/>
    <property type="match status" value="1"/>
</dbReference>
<dbReference type="EMBL" id="CP030261">
    <property type="protein sequence ID" value="AXB57733.1"/>
    <property type="molecule type" value="Genomic_DNA"/>
</dbReference>
<evidence type="ECO:0000256" key="1">
    <source>
        <dbReference type="ARBA" id="ARBA00022801"/>
    </source>
</evidence>
<dbReference type="InterPro" id="IPR001375">
    <property type="entry name" value="Peptidase_S9_cat"/>
</dbReference>
<keyword evidence="1" id="KW-0378">Hydrolase</keyword>
<proteinExistence type="predicted"/>
<dbReference type="Gene3D" id="3.40.50.1820">
    <property type="entry name" value="alpha/beta hydrolase"/>
    <property type="match status" value="1"/>
</dbReference>
<keyword evidence="4" id="KW-1185">Reference proteome</keyword>
<sequence length="889" mass="102202">MNISYLKNRGGFTAVPAAVLFLFFILLLVVCPLRGQALQKKSLTASDYDSFGNFLFHKPSRNGNWVGFSMFYKNGKDTLYVKNTLKNKLYSFPLGTKPDFLGDNSFVYQDTEGIHILNLQNGNKKTIANVTGYFSSPDSERLVVMTKSQLTKKQSISVFDQNGKILSTIENVTSMRMGPANKKILFSIADQNLSSIGVLELGQKTKTTWIHEKKPVNFKMLTWDKKERAVSFLTEPNSGTENKKLYYYILENKSLYVLDPKTKDNFPSQAVINESAEYAITISNDLQRVFFSISHKKENYFNSTEDAVSKAEIWKSSDTYIYPFMQKSLRFKKQNSLALWYPLTGKFSEITSDELSKVMLCGNEKYAVLSDPKKYEPQFEYDAPRDFYILNLLTGEKKLLLQNKKISPSEPLPISSPEGKYINYILNDSCWIYNTASKTYTNITRRIISQYLSLTNQKNSRNFILTPVGWTANDNKLVVYDNYDIWTISPENFTLKRLTRGREKQIQFRIYAPGKFSEIEKSYDGYRYKSINFSNPILLTATGEDGRTGFFKWKKITGEIPLVYDSCYIDKLHSTDQGKVLFYQQQRFDKPPKIIFQKDKVTRTVFQSSPHQADYDWGSASLIQFQNENGIKMSALLYYPASYNPDKKYPMIVNIYENQTQNLYKYSLPDLENEAGFNPVVLTSQGYFVLCPDIISEKQNEGPSALKYTISATKEIIARGLVKPDKIALMGHSFGGFEVCYIITQTKIFAAAVAGAAITNIKSYYHTVDWDTGRPTMNYFIHGQLKMIQPPSENPEIYNLNSPIEFVKNITTPLLSYAGKEDNHVDWHQTVEFHMAIRRLGKKNTMLLFPNEGHTITNPINQRDLTRKIIQWFGFYLKDETPEQWIDKN</sequence>
<dbReference type="PANTHER" id="PTHR42776:SF27">
    <property type="entry name" value="DIPEPTIDYL PEPTIDASE FAMILY MEMBER 6"/>
    <property type="match status" value="1"/>
</dbReference>
<reference evidence="3 4" key="1">
    <citation type="submission" date="2018-06" db="EMBL/GenBank/DDBJ databases">
        <title>Genome sequencing of Flavobacterium.</title>
        <authorList>
            <person name="Baek M.-G."/>
            <person name="Yi H."/>
        </authorList>
    </citation>
    <scope>NUCLEOTIDE SEQUENCE [LARGE SCALE GENOMIC DNA]</scope>
    <source>
        <strain evidence="3 4">HYN0086</strain>
    </source>
</reference>
<dbReference type="Proteomes" id="UP000251561">
    <property type="component" value="Chromosome"/>
</dbReference>